<evidence type="ECO:0000256" key="2">
    <source>
        <dbReference type="ARBA" id="ARBA00022527"/>
    </source>
</evidence>
<feature type="domain" description="PASTA" evidence="11">
    <location>
        <begin position="445"/>
        <end position="519"/>
    </location>
</feature>
<dbReference type="RefSeq" id="WP_101541168.1">
    <property type="nucleotide sequence ID" value="NZ_PKGU01000001.1"/>
</dbReference>
<dbReference type="InterPro" id="IPR008271">
    <property type="entry name" value="Ser/Thr_kinase_AS"/>
</dbReference>
<keyword evidence="9" id="KW-1133">Transmembrane helix</keyword>
<keyword evidence="9" id="KW-0812">Transmembrane</keyword>
<dbReference type="SMART" id="SM00220">
    <property type="entry name" value="S_TKc"/>
    <property type="match status" value="1"/>
</dbReference>
<gene>
    <name evidence="12" type="ORF">CYJ32_01175</name>
</gene>
<evidence type="ECO:0000256" key="8">
    <source>
        <dbReference type="ARBA" id="ARBA00048679"/>
    </source>
</evidence>
<feature type="transmembrane region" description="Helical" evidence="9">
    <location>
        <begin position="337"/>
        <end position="358"/>
    </location>
</feature>
<evidence type="ECO:0000259" key="11">
    <source>
        <dbReference type="PROSITE" id="PS51178"/>
    </source>
</evidence>
<dbReference type="PROSITE" id="PS51178">
    <property type="entry name" value="PASTA"/>
    <property type="match status" value="3"/>
</dbReference>
<name>A0A2I1M7K5_9BIFI</name>
<dbReference type="PANTHER" id="PTHR43289:SF34">
    <property type="entry name" value="SERINE_THREONINE-PROTEIN KINASE YBDM-RELATED"/>
    <property type="match status" value="1"/>
</dbReference>
<keyword evidence="6" id="KW-0067">ATP-binding</keyword>
<reference evidence="12 13" key="1">
    <citation type="submission" date="2017-12" db="EMBL/GenBank/DDBJ databases">
        <title>Phylogenetic diversity of female urinary microbiome.</title>
        <authorList>
            <person name="Thomas-White K."/>
            <person name="Wolfe A.J."/>
        </authorList>
    </citation>
    <scope>NUCLEOTIDE SEQUENCE [LARGE SCALE GENOMIC DNA]</scope>
    <source>
        <strain evidence="12 13">UMB0064</strain>
    </source>
</reference>
<dbReference type="SUPFAM" id="SSF54184">
    <property type="entry name" value="Penicillin-binding protein 2x (pbp-2x), c-terminal domain"/>
    <property type="match status" value="2"/>
</dbReference>
<evidence type="ECO:0000256" key="6">
    <source>
        <dbReference type="ARBA" id="ARBA00022840"/>
    </source>
</evidence>
<dbReference type="SUPFAM" id="SSF56112">
    <property type="entry name" value="Protein kinase-like (PK-like)"/>
    <property type="match status" value="1"/>
</dbReference>
<comment type="catalytic activity">
    <reaction evidence="7">
        <text>L-threonyl-[protein] + ATP = O-phospho-L-threonyl-[protein] + ADP + H(+)</text>
        <dbReference type="Rhea" id="RHEA:46608"/>
        <dbReference type="Rhea" id="RHEA-COMP:11060"/>
        <dbReference type="Rhea" id="RHEA-COMP:11605"/>
        <dbReference type="ChEBI" id="CHEBI:15378"/>
        <dbReference type="ChEBI" id="CHEBI:30013"/>
        <dbReference type="ChEBI" id="CHEBI:30616"/>
        <dbReference type="ChEBI" id="CHEBI:61977"/>
        <dbReference type="ChEBI" id="CHEBI:456216"/>
        <dbReference type="EC" id="2.7.11.1"/>
    </reaction>
</comment>
<dbReference type="CDD" id="cd14014">
    <property type="entry name" value="STKc_PknB_like"/>
    <property type="match status" value="1"/>
</dbReference>
<sequence length="655" mass="70410">MTTASARYINQLIDNRYLISRKIAEGGMASVYEATDQRLDKRVAIKIMHTSLALSEQGDQYTQRFHREALSAAALDNPHIVHVFDAGSIDGVGYIVMEYIEGANLRSLLRSKHTLSVRETVSILRQILSGLSAAHEQDIIHRDIKPENIMINAHGNVQIADFGLAKRTSNATLAPTGMVLGTTTYIAPETAEKNLSLPASDLYAVGLMAWEMLVGRPPFESDNPVTVVYKHVHEDVPNLRVISSALPTSLCSFVASLVSRNLENRPNNASIAAGQLDKVIQSLSSKDFNLRLSTSSASSTRVISTKKPSLPAINTQLPQKQTSYLGRLIVWTKKYRMTSAVIGLISVILLIAGLVMWWDNWGPGSYYTLPAAHDSTCTAQTSCTLSGADATSYQKLLKNQGISYTVSKKHSDTIKSGKIISSTPSTVGSHISKKNGTVSLIVSTGIEQITIPSDITNPQSSNGKNPLKALKKAGFTNIKHDSHTDKYSLSVPKGAVISISPQAGTKVNHNTAITVVLSKGLKTVTMPDLVGMSRGDALAALAQLKITANVKEEYSATADAGEVINQSVQADSKLKWNDTVTLTVSKGAHTITMPNVRGMTLPRAQTVLEDLGLNVKISRKGGDTVAKQSISPGEIVSVTDDSGKARSVTLTSTKN</sequence>
<comment type="caution">
    <text evidence="12">The sequence shown here is derived from an EMBL/GenBank/DDBJ whole genome shotgun (WGS) entry which is preliminary data.</text>
</comment>
<evidence type="ECO:0000256" key="7">
    <source>
        <dbReference type="ARBA" id="ARBA00047899"/>
    </source>
</evidence>
<comment type="catalytic activity">
    <reaction evidence="8">
        <text>L-seryl-[protein] + ATP = O-phospho-L-seryl-[protein] + ADP + H(+)</text>
        <dbReference type="Rhea" id="RHEA:17989"/>
        <dbReference type="Rhea" id="RHEA-COMP:9863"/>
        <dbReference type="Rhea" id="RHEA-COMP:11604"/>
        <dbReference type="ChEBI" id="CHEBI:15378"/>
        <dbReference type="ChEBI" id="CHEBI:29999"/>
        <dbReference type="ChEBI" id="CHEBI:30616"/>
        <dbReference type="ChEBI" id="CHEBI:83421"/>
        <dbReference type="ChEBI" id="CHEBI:456216"/>
        <dbReference type="EC" id="2.7.11.1"/>
    </reaction>
</comment>
<keyword evidence="9" id="KW-0472">Membrane</keyword>
<dbReference type="GO" id="GO:0005524">
    <property type="term" value="F:ATP binding"/>
    <property type="evidence" value="ECO:0007669"/>
    <property type="project" value="UniProtKB-KW"/>
</dbReference>
<evidence type="ECO:0000256" key="9">
    <source>
        <dbReference type="SAM" id="Phobius"/>
    </source>
</evidence>
<evidence type="ECO:0000256" key="5">
    <source>
        <dbReference type="ARBA" id="ARBA00022777"/>
    </source>
</evidence>
<keyword evidence="4" id="KW-0547">Nucleotide-binding</keyword>
<keyword evidence="2 12" id="KW-0723">Serine/threonine-protein kinase</keyword>
<proteinExistence type="predicted"/>
<dbReference type="InterPro" id="IPR005543">
    <property type="entry name" value="PASTA_dom"/>
</dbReference>
<dbReference type="Gene3D" id="1.10.510.10">
    <property type="entry name" value="Transferase(Phosphotransferase) domain 1"/>
    <property type="match status" value="1"/>
</dbReference>
<feature type="domain" description="PASTA" evidence="11">
    <location>
        <begin position="587"/>
        <end position="654"/>
    </location>
</feature>
<dbReference type="Pfam" id="PF00069">
    <property type="entry name" value="Pkinase"/>
    <property type="match status" value="1"/>
</dbReference>
<evidence type="ECO:0000256" key="4">
    <source>
        <dbReference type="ARBA" id="ARBA00022741"/>
    </source>
</evidence>
<dbReference type="InterPro" id="IPR000719">
    <property type="entry name" value="Prot_kinase_dom"/>
</dbReference>
<evidence type="ECO:0000313" key="12">
    <source>
        <dbReference type="EMBL" id="PKZ16079.1"/>
    </source>
</evidence>
<feature type="domain" description="PASTA" evidence="11">
    <location>
        <begin position="520"/>
        <end position="586"/>
    </location>
</feature>
<evidence type="ECO:0000313" key="13">
    <source>
        <dbReference type="Proteomes" id="UP000242263"/>
    </source>
</evidence>
<dbReference type="GO" id="GO:0004674">
    <property type="term" value="F:protein serine/threonine kinase activity"/>
    <property type="evidence" value="ECO:0007669"/>
    <property type="project" value="UniProtKB-KW"/>
</dbReference>
<dbReference type="PANTHER" id="PTHR43289">
    <property type="entry name" value="MITOGEN-ACTIVATED PROTEIN KINASE KINASE KINASE 20-RELATED"/>
    <property type="match status" value="1"/>
</dbReference>
<evidence type="ECO:0000256" key="1">
    <source>
        <dbReference type="ARBA" id="ARBA00012513"/>
    </source>
</evidence>
<dbReference type="Pfam" id="PF03793">
    <property type="entry name" value="PASTA"/>
    <property type="match status" value="3"/>
</dbReference>
<dbReference type="CDD" id="cd06577">
    <property type="entry name" value="PASTA_pknB"/>
    <property type="match status" value="3"/>
</dbReference>
<feature type="domain" description="Protein kinase" evidence="10">
    <location>
        <begin position="17"/>
        <end position="280"/>
    </location>
</feature>
<dbReference type="Proteomes" id="UP000242263">
    <property type="component" value="Unassembled WGS sequence"/>
</dbReference>
<dbReference type="PROSITE" id="PS00108">
    <property type="entry name" value="PROTEIN_KINASE_ST"/>
    <property type="match status" value="1"/>
</dbReference>
<dbReference type="AlphaFoldDB" id="A0A2I1M7K5"/>
<protein>
    <recommendedName>
        <fullName evidence="1">non-specific serine/threonine protein kinase</fullName>
        <ecNumber evidence="1">2.7.11.1</ecNumber>
    </recommendedName>
</protein>
<dbReference type="InterPro" id="IPR011009">
    <property type="entry name" value="Kinase-like_dom_sf"/>
</dbReference>
<dbReference type="PROSITE" id="PS50011">
    <property type="entry name" value="PROTEIN_KINASE_DOM"/>
    <property type="match status" value="1"/>
</dbReference>
<organism evidence="12 13">
    <name type="scientific">Alloscardovia omnicolens</name>
    <dbReference type="NCBI Taxonomy" id="419015"/>
    <lineage>
        <taxon>Bacteria</taxon>
        <taxon>Bacillati</taxon>
        <taxon>Actinomycetota</taxon>
        <taxon>Actinomycetes</taxon>
        <taxon>Bifidobacteriales</taxon>
        <taxon>Bifidobacteriaceae</taxon>
        <taxon>Alloscardovia</taxon>
    </lineage>
</organism>
<keyword evidence="5 12" id="KW-0418">Kinase</keyword>
<dbReference type="Gene3D" id="3.30.10.20">
    <property type="match status" value="4"/>
</dbReference>
<evidence type="ECO:0000259" key="10">
    <source>
        <dbReference type="PROSITE" id="PS50011"/>
    </source>
</evidence>
<keyword evidence="3" id="KW-0808">Transferase</keyword>
<dbReference type="EC" id="2.7.11.1" evidence="1"/>
<dbReference type="Gene3D" id="3.30.200.20">
    <property type="entry name" value="Phosphorylase Kinase, domain 1"/>
    <property type="match status" value="1"/>
</dbReference>
<accession>A0A2I1M7K5</accession>
<dbReference type="SMART" id="SM00740">
    <property type="entry name" value="PASTA"/>
    <property type="match status" value="4"/>
</dbReference>
<evidence type="ECO:0000256" key="3">
    <source>
        <dbReference type="ARBA" id="ARBA00022679"/>
    </source>
</evidence>
<dbReference type="FunFam" id="1.10.510.10:FF:000021">
    <property type="entry name" value="Serine/threonine protein kinase"/>
    <property type="match status" value="1"/>
</dbReference>
<dbReference type="EMBL" id="PKGU01000001">
    <property type="protein sequence ID" value="PKZ16079.1"/>
    <property type="molecule type" value="Genomic_DNA"/>
</dbReference>